<keyword evidence="3 9" id="KW-0812">Transmembrane</keyword>
<feature type="transmembrane region" description="Helical" evidence="9">
    <location>
        <begin position="140"/>
        <end position="158"/>
    </location>
</feature>
<keyword evidence="11" id="KW-1185">Reference proteome</keyword>
<evidence type="ECO:0000256" key="2">
    <source>
        <dbReference type="ARBA" id="ARBA00008444"/>
    </source>
</evidence>
<evidence type="ECO:0000256" key="3">
    <source>
        <dbReference type="ARBA" id="ARBA00022692"/>
    </source>
</evidence>
<dbReference type="OrthoDB" id="5826189at2759"/>
<dbReference type="PANTHER" id="PTHR13002:SF1">
    <property type="entry name" value="COMPLEX I ASSEMBLY FACTOR TIMMDC1, MITOCHONDRIAL"/>
    <property type="match status" value="1"/>
</dbReference>
<name>A0A9Q0RRQ4_BLOTA</name>
<evidence type="ECO:0000256" key="8">
    <source>
        <dbReference type="SAM" id="MobiDB-lite"/>
    </source>
</evidence>
<sequence length="233" mass="26406">MTSTPPSTDGQSTFQSNFPKPTFWESWRNWFEPNTEALELAKSMQNDPNETGIDRLKQTWISYLNGEDTIELHIVTNAASMAGMFGFVFGGLLDSRATFNEYIRRYNTNIYQGQFKANRTLADTMYIQFFKRGIKSGTKYFLFTGLFVGTLSASITYHNDVHFIDCGLCGAFSGMAWRGYLGPRAALVNGITGFIFGTTFAGIMKLIMKTSNTSIQEMRFYRRAIKDSLPDYD</sequence>
<protein>
    <recommendedName>
        <fullName evidence="6">Complex I assembly factor TIMMDC1, mitochondrial</fullName>
    </recommendedName>
    <alternativeName>
        <fullName evidence="7">Translocase of inner mitochondrial membrane domain-containing protein 1</fullName>
    </alternativeName>
</protein>
<evidence type="ECO:0000256" key="1">
    <source>
        <dbReference type="ARBA" id="ARBA00004141"/>
    </source>
</evidence>
<evidence type="ECO:0000256" key="6">
    <source>
        <dbReference type="ARBA" id="ARBA00040778"/>
    </source>
</evidence>
<keyword evidence="4 9" id="KW-1133">Transmembrane helix</keyword>
<feature type="region of interest" description="Disordered" evidence="8">
    <location>
        <begin position="1"/>
        <end position="20"/>
    </location>
</feature>
<feature type="transmembrane region" description="Helical" evidence="9">
    <location>
        <begin position="185"/>
        <end position="208"/>
    </location>
</feature>
<dbReference type="PANTHER" id="PTHR13002">
    <property type="entry name" value="C3ORF1 PROTEIN-RELATED"/>
    <property type="match status" value="1"/>
</dbReference>
<dbReference type="AlphaFoldDB" id="A0A9Q0RRQ4"/>
<evidence type="ECO:0000313" key="11">
    <source>
        <dbReference type="Proteomes" id="UP001142055"/>
    </source>
</evidence>
<organism evidence="10 11">
    <name type="scientific">Blomia tropicalis</name>
    <name type="common">Mite</name>
    <dbReference type="NCBI Taxonomy" id="40697"/>
    <lineage>
        <taxon>Eukaryota</taxon>
        <taxon>Metazoa</taxon>
        <taxon>Ecdysozoa</taxon>
        <taxon>Arthropoda</taxon>
        <taxon>Chelicerata</taxon>
        <taxon>Arachnida</taxon>
        <taxon>Acari</taxon>
        <taxon>Acariformes</taxon>
        <taxon>Sarcoptiformes</taxon>
        <taxon>Astigmata</taxon>
        <taxon>Glycyphagoidea</taxon>
        <taxon>Echimyopodidae</taxon>
        <taxon>Blomia</taxon>
    </lineage>
</organism>
<dbReference type="OMA" id="HRGPKAM"/>
<evidence type="ECO:0000256" key="9">
    <source>
        <dbReference type="SAM" id="Phobius"/>
    </source>
</evidence>
<comment type="caution">
    <text evidence="10">The sequence shown here is derived from an EMBL/GenBank/DDBJ whole genome shotgun (WGS) entry which is preliminary data.</text>
</comment>
<reference evidence="10" key="1">
    <citation type="submission" date="2022-12" db="EMBL/GenBank/DDBJ databases">
        <title>Genome assemblies of Blomia tropicalis.</title>
        <authorList>
            <person name="Cui Y."/>
        </authorList>
    </citation>
    <scope>NUCLEOTIDE SEQUENCE</scope>
    <source>
        <tissue evidence="10">Adult mites</tissue>
    </source>
</reference>
<feature type="compositionally biased region" description="Polar residues" evidence="8">
    <location>
        <begin position="1"/>
        <end position="19"/>
    </location>
</feature>
<dbReference type="Proteomes" id="UP001142055">
    <property type="component" value="Chromosome 1"/>
</dbReference>
<comment type="similarity">
    <text evidence="2">Belongs to the Tim17/Tim22/Tim23 family.</text>
</comment>
<proteinExistence type="inferred from homology"/>
<dbReference type="InterPro" id="IPR055299">
    <property type="entry name" value="TIMMDC1"/>
</dbReference>
<evidence type="ECO:0000256" key="4">
    <source>
        <dbReference type="ARBA" id="ARBA00022989"/>
    </source>
</evidence>
<dbReference type="GO" id="GO:0016020">
    <property type="term" value="C:membrane"/>
    <property type="evidence" value="ECO:0007669"/>
    <property type="project" value="UniProtKB-SubCell"/>
</dbReference>
<evidence type="ECO:0000313" key="10">
    <source>
        <dbReference type="EMBL" id="KAJ6223346.1"/>
    </source>
</evidence>
<keyword evidence="5 9" id="KW-0472">Membrane</keyword>
<dbReference type="GO" id="GO:0005739">
    <property type="term" value="C:mitochondrion"/>
    <property type="evidence" value="ECO:0007669"/>
    <property type="project" value="TreeGrafter"/>
</dbReference>
<dbReference type="EMBL" id="JAPWDV010000001">
    <property type="protein sequence ID" value="KAJ6223346.1"/>
    <property type="molecule type" value="Genomic_DNA"/>
</dbReference>
<evidence type="ECO:0000256" key="7">
    <source>
        <dbReference type="ARBA" id="ARBA00041344"/>
    </source>
</evidence>
<comment type="subcellular location">
    <subcellularLocation>
        <location evidence="1">Membrane</location>
        <topology evidence="1">Multi-pass membrane protein</topology>
    </subcellularLocation>
</comment>
<evidence type="ECO:0000256" key="5">
    <source>
        <dbReference type="ARBA" id="ARBA00023136"/>
    </source>
</evidence>
<accession>A0A9Q0RRQ4</accession>
<gene>
    <name evidence="10" type="ORF">RDWZM_001891</name>
</gene>
<dbReference type="GO" id="GO:0032981">
    <property type="term" value="P:mitochondrial respiratory chain complex I assembly"/>
    <property type="evidence" value="ECO:0007669"/>
    <property type="project" value="InterPro"/>
</dbReference>